<dbReference type="Pfam" id="PF06722">
    <property type="entry name" value="EryCIII-like_C"/>
    <property type="match status" value="1"/>
</dbReference>
<evidence type="ECO:0000313" key="3">
    <source>
        <dbReference type="Proteomes" id="UP001318860"/>
    </source>
</evidence>
<dbReference type="PANTHER" id="PTHR48050:SF11">
    <property type="entry name" value="GLYCOSYLTRANSFERASE"/>
    <property type="match status" value="1"/>
</dbReference>
<dbReference type="InterPro" id="IPR050426">
    <property type="entry name" value="Glycosyltransferase_28"/>
</dbReference>
<dbReference type="Pfam" id="PF02298">
    <property type="entry name" value="Cu_bind_like"/>
    <property type="match status" value="1"/>
</dbReference>
<dbReference type="EMBL" id="JABTTQ020000005">
    <property type="protein sequence ID" value="KAK6156941.1"/>
    <property type="molecule type" value="Genomic_DNA"/>
</dbReference>
<evidence type="ECO:0000313" key="2">
    <source>
        <dbReference type="EMBL" id="KAK6156941.1"/>
    </source>
</evidence>
<dbReference type="Gene3D" id="3.40.50.2000">
    <property type="entry name" value="Glycogen Phosphorylase B"/>
    <property type="match status" value="3"/>
</dbReference>
<dbReference type="InterPro" id="IPR008972">
    <property type="entry name" value="Cupredoxin"/>
</dbReference>
<dbReference type="SUPFAM" id="SSF53756">
    <property type="entry name" value="UDP-Glycosyltransferase/glycogen phosphorylase"/>
    <property type="match status" value="2"/>
</dbReference>
<gene>
    <name evidence="2" type="ORF">DH2020_011189</name>
</gene>
<dbReference type="SUPFAM" id="SSF49503">
    <property type="entry name" value="Cupredoxins"/>
    <property type="match status" value="1"/>
</dbReference>
<name>A0ABR0XCT0_REHGL</name>
<dbReference type="CDD" id="cd11013">
    <property type="entry name" value="Plantacyanin"/>
    <property type="match status" value="1"/>
</dbReference>
<reference evidence="2 3" key="1">
    <citation type="journal article" date="2021" name="Comput. Struct. Biotechnol. J.">
        <title>De novo genome assembly of the potent medicinal plant Rehmannia glutinosa using nanopore technology.</title>
        <authorList>
            <person name="Ma L."/>
            <person name="Dong C."/>
            <person name="Song C."/>
            <person name="Wang X."/>
            <person name="Zheng X."/>
            <person name="Niu Y."/>
            <person name="Chen S."/>
            <person name="Feng W."/>
        </authorList>
    </citation>
    <scope>NUCLEOTIDE SEQUENCE [LARGE SCALE GENOMIC DNA]</scope>
    <source>
        <strain evidence="2">DH-2019</strain>
    </source>
</reference>
<dbReference type="PROSITE" id="PS51485">
    <property type="entry name" value="PHYTOCYANIN"/>
    <property type="match status" value="1"/>
</dbReference>
<dbReference type="Gene3D" id="2.60.40.420">
    <property type="entry name" value="Cupredoxins - blue copper proteins"/>
    <property type="match status" value="1"/>
</dbReference>
<organism evidence="2 3">
    <name type="scientific">Rehmannia glutinosa</name>
    <name type="common">Chinese foxglove</name>
    <dbReference type="NCBI Taxonomy" id="99300"/>
    <lineage>
        <taxon>Eukaryota</taxon>
        <taxon>Viridiplantae</taxon>
        <taxon>Streptophyta</taxon>
        <taxon>Embryophyta</taxon>
        <taxon>Tracheophyta</taxon>
        <taxon>Spermatophyta</taxon>
        <taxon>Magnoliopsida</taxon>
        <taxon>eudicotyledons</taxon>
        <taxon>Gunneridae</taxon>
        <taxon>Pentapetalae</taxon>
        <taxon>asterids</taxon>
        <taxon>lamiids</taxon>
        <taxon>Lamiales</taxon>
        <taxon>Orobanchaceae</taxon>
        <taxon>Rehmannieae</taxon>
        <taxon>Rehmannia</taxon>
    </lineage>
</organism>
<dbReference type="PANTHER" id="PTHR48050">
    <property type="entry name" value="STEROL 3-BETA-GLUCOSYLTRANSFERASE"/>
    <property type="match status" value="1"/>
</dbReference>
<dbReference type="Proteomes" id="UP001318860">
    <property type="component" value="Unassembled WGS sequence"/>
</dbReference>
<protein>
    <recommendedName>
        <fullName evidence="1">Phytocyanin domain-containing protein</fullName>
    </recommendedName>
</protein>
<feature type="domain" description="Phytocyanin" evidence="1">
    <location>
        <begin position="560"/>
        <end position="655"/>
    </location>
</feature>
<accession>A0ABR0XCT0</accession>
<sequence>MAAEARRKKPTAVFMAFGTKGDVYPVAAIAAAFASDQKQYEVAFVTHSEHENLKGHLGAKGVEYVPISSPPVLSSLQQKDLGEGSFILQKKEITRRHRQECLSTVERIYGEDPIMDGDLIIINFFALEGWSLAELFHVQCVVAAPYVVPYRNELPHLYKYLREAPTGKIGWDDVIHWMWPLFTEDWGTWRSLDLHLSFWPFTVDPVTGLPTWHVRPSSPLLLYGFSQEIVECPGYWPSAVRVCGFWSLPVEWQFSCARCAEISSLVSLRKLNVEDELCSIHAKLQKFLDSPAKRPIFISLSSHGLLEESPGIPSVLGNVLNITNHKFILFSAGYGPLDAAIKMFAQTLSSDSEQMQSSEIQSCLFDGRLFCFSGVVPYSWLFPRCAAAIHHGGSGSTAAALRTGIPQVCSAIELVLISSVSIVAKLLNAIDCFRKPHSIGVLYAAEYVICPFILDQFYWAERMFWLGVAPEPLNSACLLPDKDDDTFISKAAHVLVGAINYALSPEVKLRAAQIADRISTEVEKSKERMSKGRGSALVVATVVVMISMVVVFQCEVAEAAIYTVGGGGGWTFNVAAWPKGKRFKAGDTLVFNYNPAIHNVVAVNKGGYNSCTTPRGAKVYQTGKDQIKLVKGPNFFICNIPGHCQSGMKIAINAM</sequence>
<dbReference type="InterPro" id="IPR041844">
    <property type="entry name" value="Plantacyanin"/>
</dbReference>
<comment type="caution">
    <text evidence="2">The sequence shown here is derived from an EMBL/GenBank/DDBJ whole genome shotgun (WGS) entry which is preliminary data.</text>
</comment>
<dbReference type="InterPro" id="IPR010610">
    <property type="entry name" value="EryCIII-like_C"/>
</dbReference>
<proteinExistence type="predicted"/>
<keyword evidence="3" id="KW-1185">Reference proteome</keyword>
<evidence type="ECO:0000259" key="1">
    <source>
        <dbReference type="PROSITE" id="PS51485"/>
    </source>
</evidence>
<dbReference type="InterPro" id="IPR003245">
    <property type="entry name" value="Phytocyanin_dom"/>
</dbReference>